<dbReference type="Pfam" id="PF00589">
    <property type="entry name" value="Phage_integrase"/>
    <property type="match status" value="1"/>
</dbReference>
<gene>
    <name evidence="8" type="ORF">GBB65_04715</name>
    <name evidence="7" type="ORF">GBC43_06065</name>
    <name evidence="6" type="ORF">GBI87_05035</name>
    <name evidence="9" type="ORF">RS890_07800</name>
</gene>
<dbReference type="PROSITE" id="PS51900">
    <property type="entry name" value="CB"/>
    <property type="match status" value="1"/>
</dbReference>
<accession>A0A6A2T8R8</accession>
<evidence type="ECO:0000256" key="1">
    <source>
        <dbReference type="ARBA" id="ARBA00023125"/>
    </source>
</evidence>
<name>A0A6A2T8R8_BIFLN</name>
<proteinExistence type="predicted"/>
<evidence type="ECO:0000259" key="5">
    <source>
        <dbReference type="PROSITE" id="PS51900"/>
    </source>
</evidence>
<keyword evidence="1 3" id="KW-0238">DNA-binding</keyword>
<evidence type="ECO:0000313" key="9">
    <source>
        <dbReference type="EMBL" id="MDW3126979.1"/>
    </source>
</evidence>
<dbReference type="SUPFAM" id="SSF56349">
    <property type="entry name" value="DNA breaking-rejoining enzymes"/>
    <property type="match status" value="1"/>
</dbReference>
<dbReference type="PANTHER" id="PTHR30349:SF64">
    <property type="entry name" value="PROPHAGE INTEGRASE INTD-RELATED"/>
    <property type="match status" value="1"/>
</dbReference>
<sequence length="274" mass="30893">MAKKMVMPVAWAQDVDCWLETLKAAGFSDDTVRSRRYKIARLCRELPSPMETTGEQITRVFAAHDWKPETRKGYRNTIAGFYRWFYETGRRGDNPTAKVPKVKKPQAHPHPCPDKYILMALGKATEDERRMIRLAAECGLRRSEIAAVNSDDVMDDLLGKSLIVRGKGDKQRIVPCPDDLAAEIQACGGYLFPGRWSGHVEASYVGKHITRLLPDGWSAHSLRHRYATRTYESTHDLYLVSKLLGHSSVETTQIYVAMPDSRLRAGMSAVTLQA</sequence>
<dbReference type="GO" id="GO:0006310">
    <property type="term" value="P:DNA recombination"/>
    <property type="evidence" value="ECO:0007669"/>
    <property type="project" value="UniProtKB-KW"/>
</dbReference>
<reference evidence="10 11" key="1">
    <citation type="journal article" date="2019" name="Nat. Med.">
        <title>A library of human gut bacterial isolates paired with longitudinal multiomics data enables mechanistic microbiome research.</title>
        <authorList>
            <person name="Poyet M."/>
            <person name="Groussin M."/>
            <person name="Gibbons S.M."/>
            <person name="Avila-Pacheco J."/>
            <person name="Jiang X."/>
            <person name="Kearney S.M."/>
            <person name="Perrotta A.R."/>
            <person name="Berdy B."/>
            <person name="Zhao S."/>
            <person name="Lieberman T.D."/>
            <person name="Swanson P.K."/>
            <person name="Smith M."/>
            <person name="Roesemann S."/>
            <person name="Alexander J.E."/>
            <person name="Rich S.A."/>
            <person name="Livny J."/>
            <person name="Vlamakis H."/>
            <person name="Clish C."/>
            <person name="Bullock K."/>
            <person name="Deik A."/>
            <person name="Scott J."/>
            <person name="Pierce K.A."/>
            <person name="Xavier R.J."/>
            <person name="Alm E.J."/>
        </authorList>
    </citation>
    <scope>NUCLEOTIDE SEQUENCE [LARGE SCALE GENOMIC DNA]</scope>
    <source>
        <strain evidence="7 11">BIOML-A118</strain>
        <strain evidence="6 12">BIOML-A210</strain>
        <strain evidence="8 10">BIOML-A75</strain>
    </source>
</reference>
<dbReference type="EMBL" id="WDWU01000006">
    <property type="protein sequence ID" value="KAB7057150.1"/>
    <property type="molecule type" value="Genomic_DNA"/>
</dbReference>
<evidence type="ECO:0000313" key="12">
    <source>
        <dbReference type="Proteomes" id="UP000467387"/>
    </source>
</evidence>
<dbReference type="PANTHER" id="PTHR30349">
    <property type="entry name" value="PHAGE INTEGRASE-RELATED"/>
    <property type="match status" value="1"/>
</dbReference>
<dbReference type="EMBL" id="WDTJ01000006">
    <property type="protein sequence ID" value="KAB7235865.1"/>
    <property type="molecule type" value="Genomic_DNA"/>
</dbReference>
<dbReference type="Proteomes" id="UP000451234">
    <property type="component" value="Unassembled WGS sequence"/>
</dbReference>
<evidence type="ECO:0000313" key="7">
    <source>
        <dbReference type="EMBL" id="KAB7235865.1"/>
    </source>
</evidence>
<dbReference type="Gene3D" id="1.10.443.10">
    <property type="entry name" value="Intergrase catalytic core"/>
    <property type="match status" value="1"/>
</dbReference>
<dbReference type="InterPro" id="IPR050090">
    <property type="entry name" value="Tyrosine_recombinase_XerCD"/>
</dbReference>
<dbReference type="GO" id="GO:0003677">
    <property type="term" value="F:DNA binding"/>
    <property type="evidence" value="ECO:0007669"/>
    <property type="project" value="UniProtKB-UniRule"/>
</dbReference>
<protein>
    <submittedName>
        <fullName evidence="6">Tyrosine-type recombinase/integrase</fullName>
    </submittedName>
</protein>
<feature type="domain" description="Core-binding (CB)" evidence="5">
    <location>
        <begin position="9"/>
        <end position="86"/>
    </location>
</feature>
<dbReference type="GO" id="GO:0015074">
    <property type="term" value="P:DNA integration"/>
    <property type="evidence" value="ECO:0007669"/>
    <property type="project" value="InterPro"/>
</dbReference>
<evidence type="ECO:0000256" key="3">
    <source>
        <dbReference type="PROSITE-ProRule" id="PRU01248"/>
    </source>
</evidence>
<dbReference type="InterPro" id="IPR002104">
    <property type="entry name" value="Integrase_catalytic"/>
</dbReference>
<dbReference type="Proteomes" id="UP000460333">
    <property type="component" value="Unassembled WGS sequence"/>
</dbReference>
<evidence type="ECO:0000313" key="11">
    <source>
        <dbReference type="Proteomes" id="UP000460333"/>
    </source>
</evidence>
<dbReference type="PROSITE" id="PS51898">
    <property type="entry name" value="TYR_RECOMBINASE"/>
    <property type="match status" value="1"/>
</dbReference>
<reference evidence="9" key="2">
    <citation type="submission" date="2023-10" db="EMBL/GenBank/DDBJ databases">
        <title>Rapid discrimination of Bifidobacterium longum Subspecies based on MALDI-TOF MS and Machine Learning.</title>
        <authorList>
            <person name="Chen J."/>
        </authorList>
    </citation>
    <scope>NUCLEOTIDE SEQUENCE</scope>
    <source>
        <strain evidence="9">YGMCC0039</strain>
    </source>
</reference>
<dbReference type="Proteomes" id="UP000467387">
    <property type="component" value="Unassembled WGS sequence"/>
</dbReference>
<dbReference type="EMBL" id="JAWLRA010000033">
    <property type="protein sequence ID" value="MDW3126979.1"/>
    <property type="molecule type" value="Genomic_DNA"/>
</dbReference>
<keyword evidence="2" id="KW-0233">DNA recombination</keyword>
<dbReference type="RefSeq" id="WP_101026652.1">
    <property type="nucleotide sequence ID" value="NZ_CACRSV010000007.1"/>
</dbReference>
<evidence type="ECO:0000313" key="8">
    <source>
        <dbReference type="EMBL" id="KAB7323168.1"/>
    </source>
</evidence>
<dbReference type="AlphaFoldDB" id="A0A6A2T8R8"/>
<evidence type="ECO:0000259" key="4">
    <source>
        <dbReference type="PROSITE" id="PS51898"/>
    </source>
</evidence>
<evidence type="ECO:0000313" key="10">
    <source>
        <dbReference type="Proteomes" id="UP000451234"/>
    </source>
</evidence>
<feature type="domain" description="Tyr recombinase" evidence="4">
    <location>
        <begin position="107"/>
        <end position="268"/>
    </location>
</feature>
<comment type="caution">
    <text evidence="6">The sequence shown here is derived from an EMBL/GenBank/DDBJ whole genome shotgun (WGS) entry which is preliminary data.</text>
</comment>
<evidence type="ECO:0000313" key="6">
    <source>
        <dbReference type="EMBL" id="KAB7057150.1"/>
    </source>
</evidence>
<dbReference type="InterPro" id="IPR013762">
    <property type="entry name" value="Integrase-like_cat_sf"/>
</dbReference>
<dbReference type="EMBL" id="WDRV01000004">
    <property type="protein sequence ID" value="KAB7323168.1"/>
    <property type="molecule type" value="Genomic_DNA"/>
</dbReference>
<dbReference type="Proteomes" id="UP001277803">
    <property type="component" value="Unassembled WGS sequence"/>
</dbReference>
<evidence type="ECO:0000256" key="2">
    <source>
        <dbReference type="ARBA" id="ARBA00023172"/>
    </source>
</evidence>
<dbReference type="InterPro" id="IPR044068">
    <property type="entry name" value="CB"/>
</dbReference>
<dbReference type="InterPro" id="IPR011010">
    <property type="entry name" value="DNA_brk_join_enz"/>
</dbReference>
<dbReference type="CDD" id="cd00397">
    <property type="entry name" value="DNA_BRE_C"/>
    <property type="match status" value="1"/>
</dbReference>
<organism evidence="6 12">
    <name type="scientific">Bifidobacterium longum</name>
    <dbReference type="NCBI Taxonomy" id="216816"/>
    <lineage>
        <taxon>Bacteria</taxon>
        <taxon>Bacillati</taxon>
        <taxon>Actinomycetota</taxon>
        <taxon>Actinomycetes</taxon>
        <taxon>Bifidobacteriales</taxon>
        <taxon>Bifidobacteriaceae</taxon>
        <taxon>Bifidobacterium</taxon>
    </lineage>
</organism>